<dbReference type="PANTHER" id="PTHR42923:SF20">
    <property type="entry name" value="FLAVIN-CONTAINING AMINE OXIDASEDEHYDROGENASE"/>
    <property type="match status" value="1"/>
</dbReference>
<dbReference type="Pfam" id="PF13450">
    <property type="entry name" value="NAD_binding_8"/>
    <property type="match status" value="1"/>
</dbReference>
<dbReference type="SUPFAM" id="SSF51905">
    <property type="entry name" value="FAD/NAD(P)-binding domain"/>
    <property type="match status" value="1"/>
</dbReference>
<keyword evidence="2" id="KW-1185">Reference proteome</keyword>
<dbReference type="OMA" id="VVPWMMF"/>
<dbReference type="PANTHER" id="PTHR42923">
    <property type="entry name" value="PROTOPORPHYRINOGEN OXIDASE"/>
    <property type="match status" value="1"/>
</dbReference>
<comment type="caution">
    <text evidence="1">The sequence shown here is derived from an EMBL/GenBank/DDBJ whole genome shotgun (WGS) entry which is preliminary data.</text>
</comment>
<dbReference type="InterPro" id="IPR050464">
    <property type="entry name" value="Zeta_carotene_desat/Oxidored"/>
</dbReference>
<dbReference type="STRING" id="663331.D4AIN1"/>
<dbReference type="HOGENOM" id="CLU_019746_0_0_1"/>
<evidence type="ECO:0000313" key="1">
    <source>
        <dbReference type="EMBL" id="EFE36604.1"/>
    </source>
</evidence>
<name>D4AIN1_ARTBC</name>
<protein>
    <submittedName>
        <fullName evidence="1">Flavin-containing amine oxidasedehydrogenase, putative</fullName>
    </submittedName>
</protein>
<dbReference type="RefSeq" id="XP_003017249.1">
    <property type="nucleotide sequence ID" value="XM_003017203.1"/>
</dbReference>
<dbReference type="eggNOG" id="ENOG502QPN7">
    <property type="taxonomic scope" value="Eukaryota"/>
</dbReference>
<organism evidence="1 2">
    <name type="scientific">Arthroderma benhamiae (strain ATCC MYA-4681 / CBS 112371)</name>
    <name type="common">Trichophyton mentagrophytes</name>
    <dbReference type="NCBI Taxonomy" id="663331"/>
    <lineage>
        <taxon>Eukaryota</taxon>
        <taxon>Fungi</taxon>
        <taxon>Dikarya</taxon>
        <taxon>Ascomycota</taxon>
        <taxon>Pezizomycotina</taxon>
        <taxon>Eurotiomycetes</taxon>
        <taxon>Eurotiomycetidae</taxon>
        <taxon>Onygenales</taxon>
        <taxon>Arthrodermataceae</taxon>
        <taxon>Trichophyton</taxon>
    </lineage>
</organism>
<accession>D4AIN1</accession>
<proteinExistence type="predicted"/>
<dbReference type="EMBL" id="ABSU01000001">
    <property type="protein sequence ID" value="EFE36604.1"/>
    <property type="molecule type" value="Genomic_DNA"/>
</dbReference>
<dbReference type="GO" id="GO:0016491">
    <property type="term" value="F:oxidoreductase activity"/>
    <property type="evidence" value="ECO:0007669"/>
    <property type="project" value="TreeGrafter"/>
</dbReference>
<dbReference type="KEGG" id="abe:ARB_04126"/>
<gene>
    <name evidence="1" type="ORF">ARB_04126</name>
</gene>
<dbReference type="Proteomes" id="UP000008866">
    <property type="component" value="Unassembled WGS sequence"/>
</dbReference>
<dbReference type="AlphaFoldDB" id="D4AIN1"/>
<dbReference type="PROSITE" id="PS51257">
    <property type="entry name" value="PROKAR_LIPOPROTEIN"/>
    <property type="match status" value="1"/>
</dbReference>
<dbReference type="InterPro" id="IPR036188">
    <property type="entry name" value="FAD/NAD-bd_sf"/>
</dbReference>
<dbReference type="Gene3D" id="3.50.50.60">
    <property type="entry name" value="FAD/NAD(P)-binding domain"/>
    <property type="match status" value="1"/>
</dbReference>
<reference evidence="2" key="1">
    <citation type="journal article" date="2011" name="Genome Biol.">
        <title>Comparative and functional genomics provide insights into the pathogenicity of dermatophytic fungi.</title>
        <authorList>
            <person name="Burmester A."/>
            <person name="Shelest E."/>
            <person name="Gloeckner G."/>
            <person name="Heddergott C."/>
            <person name="Schindler S."/>
            <person name="Staib P."/>
            <person name="Heidel A."/>
            <person name="Felder M."/>
            <person name="Petzold A."/>
            <person name="Szafranski K."/>
            <person name="Feuermann M."/>
            <person name="Pedruzzi I."/>
            <person name="Priebe S."/>
            <person name="Groth M."/>
            <person name="Winkler R."/>
            <person name="Li W."/>
            <person name="Kniemeyer O."/>
            <person name="Schroeckh V."/>
            <person name="Hertweck C."/>
            <person name="Hube B."/>
            <person name="White T.C."/>
            <person name="Platzer M."/>
            <person name="Guthke R."/>
            <person name="Heitman J."/>
            <person name="Woestemeyer J."/>
            <person name="Zipfel P.F."/>
            <person name="Monod M."/>
            <person name="Brakhage A.A."/>
        </authorList>
    </citation>
    <scope>NUCLEOTIDE SEQUENCE [LARGE SCALE GENOMIC DNA]</scope>
    <source>
        <strain evidence="2">ATCC MYA-4681 / CBS 112371</strain>
    </source>
</reference>
<sequence>MASKHSSKEDRRLKVLVVGAGAAGMSCAATLAKEPDKFEVTLLEKDNVPGGQAKSIAIDKAKFGADWVNIGAQGGPGIFRHTYNFFREYGHEPQEATLQFAFGKGKENFWTNVFPTSVVQEHAEEIRKFGELLTRVRQYSLLWHLPLKAFLRIFGFSKDFGNKIIYPATSIFFGMGNQGRDVPCGLYQGLFEDPDIKFCSYDMSTLVPFDHSVYAYPNMSRFYLDWAEGLRNKGVNIRFNTQVVKVFQRNKKGIIVETRRIDSDHRIGDSGIKNRTLSESYDKIVFCIPGDQAKDLLGDLATWREKMVLGTTKWCKDLTITHSDHAYFQRKFEVHYRDEICGEAQTLEDKEHIKVAKGEQDAASRFQPSYFTFSYQARPEKMEVGYDCTRFQYQFRNPNGTDDPLPPFEDHIFQSHFIDEKMKHVWTVDLIDQEKIIEQKWWHQLSHRWQHFAKLVPAMKFLNGRNDTFYAGSWTYTEKKKKRKKERKKERSTSYKLRHRISANEYVISFFQNLHEVAVISGTAAAYRLGARYDKIDDVADKVFAYFLKMSHGIRFKRK</sequence>
<dbReference type="GeneID" id="9522333"/>
<evidence type="ECO:0000313" key="2">
    <source>
        <dbReference type="Proteomes" id="UP000008866"/>
    </source>
</evidence>